<keyword evidence="1" id="KW-0560">Oxidoreductase</keyword>
<organism evidence="3 4">
    <name type="scientific">Protomyces lactucae-debilis</name>
    <dbReference type="NCBI Taxonomy" id="2754530"/>
    <lineage>
        <taxon>Eukaryota</taxon>
        <taxon>Fungi</taxon>
        <taxon>Dikarya</taxon>
        <taxon>Ascomycota</taxon>
        <taxon>Taphrinomycotina</taxon>
        <taxon>Taphrinomycetes</taxon>
        <taxon>Taphrinales</taxon>
        <taxon>Protomycetaceae</taxon>
        <taxon>Protomyces</taxon>
    </lineage>
</organism>
<dbReference type="InterPro" id="IPR044861">
    <property type="entry name" value="IPNS-like_FE2OG_OXY"/>
</dbReference>
<protein>
    <recommendedName>
        <fullName evidence="2">Fe2OG dioxygenase domain-containing protein</fullName>
    </recommendedName>
</protein>
<dbReference type="Pfam" id="PF03171">
    <property type="entry name" value="2OG-FeII_Oxy"/>
    <property type="match status" value="1"/>
</dbReference>
<dbReference type="InterPro" id="IPR027443">
    <property type="entry name" value="IPNS-like_sf"/>
</dbReference>
<dbReference type="Proteomes" id="UP000193685">
    <property type="component" value="Unassembled WGS sequence"/>
</dbReference>
<dbReference type="RefSeq" id="XP_040725814.1">
    <property type="nucleotide sequence ID" value="XM_040869214.1"/>
</dbReference>
<dbReference type="GeneID" id="63785813"/>
<dbReference type="PROSITE" id="PS51471">
    <property type="entry name" value="FE2OG_OXY"/>
    <property type="match status" value="1"/>
</dbReference>
<dbReference type="GO" id="GO:0046872">
    <property type="term" value="F:metal ion binding"/>
    <property type="evidence" value="ECO:0007669"/>
    <property type="project" value="UniProtKB-KW"/>
</dbReference>
<name>A0A1Y2FH36_PROLT</name>
<dbReference type="Gene3D" id="2.60.120.330">
    <property type="entry name" value="B-lactam Antibiotic, Isopenicillin N Synthase, Chain"/>
    <property type="match status" value="1"/>
</dbReference>
<reference evidence="3 4" key="1">
    <citation type="submission" date="2016-07" db="EMBL/GenBank/DDBJ databases">
        <title>Pervasive Adenine N6-methylation of Active Genes in Fungi.</title>
        <authorList>
            <consortium name="DOE Joint Genome Institute"/>
            <person name="Mondo S.J."/>
            <person name="Dannebaum R.O."/>
            <person name="Kuo R.C."/>
            <person name="Labutti K."/>
            <person name="Haridas S."/>
            <person name="Kuo A."/>
            <person name="Salamov A."/>
            <person name="Ahrendt S.R."/>
            <person name="Lipzen A."/>
            <person name="Sullivan W."/>
            <person name="Andreopoulos W.B."/>
            <person name="Clum A."/>
            <person name="Lindquist E."/>
            <person name="Daum C."/>
            <person name="Ramamoorthy G.K."/>
            <person name="Gryganskyi A."/>
            <person name="Culley D."/>
            <person name="Magnuson J.K."/>
            <person name="James T.Y."/>
            <person name="O'Malley M.A."/>
            <person name="Stajich J.E."/>
            <person name="Spatafora J.W."/>
            <person name="Visel A."/>
            <person name="Grigoriev I.V."/>
        </authorList>
    </citation>
    <scope>NUCLEOTIDE SEQUENCE [LARGE SCALE GENOMIC DNA]</scope>
    <source>
        <strain evidence="3 4">12-1054</strain>
    </source>
</reference>
<dbReference type="SUPFAM" id="SSF51197">
    <property type="entry name" value="Clavaminate synthase-like"/>
    <property type="match status" value="1"/>
</dbReference>
<sequence length="235" mass="26132">MHSEKLDPATQRKGDFKEAFNLDVSSNAHQPLPRVLQAEKAVLAEFEACCRQVTTRLLDLLALGLGKEPDFFSSKHNASKPSGTVLRLLYYPAIDERFEQGDIRAGAHTDYGTLTLLFVKAGGSGLEVRPPYSATDAWQAIPPPAEARTDEDCVPILVNVADQLELWTDGLLKSTLHRVMATADKGDRYSIAYFCHPDDDTVLSMKPNETNRAVREEEITAGEHLKRRLAATYEY</sequence>
<dbReference type="EMBL" id="MCFI01000008">
    <property type="protein sequence ID" value="ORY83233.1"/>
    <property type="molecule type" value="Genomic_DNA"/>
</dbReference>
<dbReference type="InterPro" id="IPR005123">
    <property type="entry name" value="Oxoglu/Fe-dep_dioxygenase_dom"/>
</dbReference>
<proteinExistence type="inferred from homology"/>
<accession>A0A1Y2FH36</accession>
<dbReference type="STRING" id="56484.A0A1Y2FH36"/>
<evidence type="ECO:0000256" key="1">
    <source>
        <dbReference type="RuleBase" id="RU003682"/>
    </source>
</evidence>
<evidence type="ECO:0000313" key="3">
    <source>
        <dbReference type="EMBL" id="ORY83233.1"/>
    </source>
</evidence>
<dbReference type="InterPro" id="IPR050231">
    <property type="entry name" value="Iron_ascorbate_oxido_reductase"/>
</dbReference>
<feature type="domain" description="Fe2OG dioxygenase" evidence="2">
    <location>
        <begin position="81"/>
        <end position="197"/>
    </location>
</feature>
<dbReference type="OrthoDB" id="406156at2759"/>
<evidence type="ECO:0000259" key="2">
    <source>
        <dbReference type="PROSITE" id="PS51471"/>
    </source>
</evidence>
<dbReference type="PANTHER" id="PTHR47990">
    <property type="entry name" value="2-OXOGLUTARATE (2OG) AND FE(II)-DEPENDENT OXYGENASE SUPERFAMILY PROTEIN-RELATED"/>
    <property type="match status" value="1"/>
</dbReference>
<gene>
    <name evidence="3" type="ORF">BCR37DRAFT_379239</name>
</gene>
<dbReference type="AlphaFoldDB" id="A0A1Y2FH36"/>
<evidence type="ECO:0000313" key="4">
    <source>
        <dbReference type="Proteomes" id="UP000193685"/>
    </source>
</evidence>
<keyword evidence="1" id="KW-0479">Metal-binding</keyword>
<keyword evidence="4" id="KW-1185">Reference proteome</keyword>
<comment type="caution">
    <text evidence="3">The sequence shown here is derived from an EMBL/GenBank/DDBJ whole genome shotgun (WGS) entry which is preliminary data.</text>
</comment>
<dbReference type="GO" id="GO:0016491">
    <property type="term" value="F:oxidoreductase activity"/>
    <property type="evidence" value="ECO:0007669"/>
    <property type="project" value="UniProtKB-KW"/>
</dbReference>
<keyword evidence="1" id="KW-0408">Iron</keyword>
<comment type="similarity">
    <text evidence="1">Belongs to the iron/ascorbate-dependent oxidoreductase family.</text>
</comment>
<dbReference type="OMA" id="GDQMELW"/>